<gene>
    <name evidence="1" type="ORF">GH741_11750</name>
</gene>
<evidence type="ECO:0000313" key="1">
    <source>
        <dbReference type="EMBL" id="MRH43352.1"/>
    </source>
</evidence>
<organism evidence="1 2">
    <name type="scientific">Aquibacillus halophilus</name>
    <dbReference type="NCBI Taxonomy" id="930132"/>
    <lineage>
        <taxon>Bacteria</taxon>
        <taxon>Bacillati</taxon>
        <taxon>Bacillota</taxon>
        <taxon>Bacilli</taxon>
        <taxon>Bacillales</taxon>
        <taxon>Bacillaceae</taxon>
        <taxon>Aquibacillus</taxon>
    </lineage>
</organism>
<evidence type="ECO:0000313" key="2">
    <source>
        <dbReference type="Proteomes" id="UP000799092"/>
    </source>
</evidence>
<protein>
    <submittedName>
        <fullName evidence="1">Uncharacterized protein</fullName>
    </submittedName>
</protein>
<dbReference type="EMBL" id="WJNG01000009">
    <property type="protein sequence ID" value="MRH43352.1"/>
    <property type="molecule type" value="Genomic_DNA"/>
</dbReference>
<sequence length="77" mass="8984">MGDIWASNGLKSDQSISEIGVSFVSYTEDDQTILLPSHNEEEITPTLYKHTWATWNEPHFKERLKQSYFIMKDTFAE</sequence>
<accession>A0A6A8DQ40</accession>
<dbReference type="Proteomes" id="UP000799092">
    <property type="component" value="Unassembled WGS sequence"/>
</dbReference>
<dbReference type="AlphaFoldDB" id="A0A6A8DQ40"/>
<dbReference type="OrthoDB" id="916275at2"/>
<reference evidence="1" key="1">
    <citation type="submission" date="2019-11" db="EMBL/GenBank/DDBJ databases">
        <authorList>
            <person name="Li J."/>
        </authorList>
    </citation>
    <scope>NUCLEOTIDE SEQUENCE</scope>
    <source>
        <strain evidence="1">B6B</strain>
    </source>
</reference>
<comment type="caution">
    <text evidence="1">The sequence shown here is derived from an EMBL/GenBank/DDBJ whole genome shotgun (WGS) entry which is preliminary data.</text>
</comment>
<keyword evidence="2" id="KW-1185">Reference proteome</keyword>
<name>A0A6A8DQ40_9BACI</name>
<proteinExistence type="predicted"/>
<dbReference type="RefSeq" id="WP_153736987.1">
    <property type="nucleotide sequence ID" value="NZ_WJNG01000009.1"/>
</dbReference>